<accession>A0A9D4ZCT8</accession>
<keyword evidence="1" id="KW-1133">Transmembrane helix</keyword>
<name>A0A9D4ZCT8_ADICA</name>
<feature type="transmembrane region" description="Helical" evidence="1">
    <location>
        <begin position="15"/>
        <end position="34"/>
    </location>
</feature>
<dbReference type="Proteomes" id="UP000886520">
    <property type="component" value="Chromosome 14"/>
</dbReference>
<evidence type="ECO:0000256" key="1">
    <source>
        <dbReference type="SAM" id="Phobius"/>
    </source>
</evidence>
<keyword evidence="3" id="KW-1185">Reference proteome</keyword>
<sequence length="100" mass="11257">MIIEEDVELDPSKQLIYLLMLRTWLIILCLNASATRGTIVARKSISFIYIMESPPHASSTSIGSQCMAIFGDYISIAANFREGVCNPAWTTFHEHLIRSH</sequence>
<reference evidence="2" key="1">
    <citation type="submission" date="2021-01" db="EMBL/GenBank/DDBJ databases">
        <title>Adiantum capillus-veneris genome.</title>
        <authorList>
            <person name="Fang Y."/>
            <person name="Liao Q."/>
        </authorList>
    </citation>
    <scope>NUCLEOTIDE SEQUENCE</scope>
    <source>
        <strain evidence="2">H3</strain>
        <tissue evidence="2">Leaf</tissue>
    </source>
</reference>
<keyword evidence="1" id="KW-0472">Membrane</keyword>
<protein>
    <submittedName>
        <fullName evidence="2">Uncharacterized protein</fullName>
    </submittedName>
</protein>
<keyword evidence="1" id="KW-0812">Transmembrane</keyword>
<proteinExistence type="predicted"/>
<evidence type="ECO:0000313" key="2">
    <source>
        <dbReference type="EMBL" id="KAI5070808.1"/>
    </source>
</evidence>
<dbReference type="EMBL" id="JABFUD020000014">
    <property type="protein sequence ID" value="KAI5070808.1"/>
    <property type="molecule type" value="Genomic_DNA"/>
</dbReference>
<organism evidence="2 3">
    <name type="scientific">Adiantum capillus-veneris</name>
    <name type="common">Maidenhair fern</name>
    <dbReference type="NCBI Taxonomy" id="13818"/>
    <lineage>
        <taxon>Eukaryota</taxon>
        <taxon>Viridiplantae</taxon>
        <taxon>Streptophyta</taxon>
        <taxon>Embryophyta</taxon>
        <taxon>Tracheophyta</taxon>
        <taxon>Polypodiopsida</taxon>
        <taxon>Polypodiidae</taxon>
        <taxon>Polypodiales</taxon>
        <taxon>Pteridineae</taxon>
        <taxon>Pteridaceae</taxon>
        <taxon>Vittarioideae</taxon>
        <taxon>Adiantum</taxon>
    </lineage>
</organism>
<dbReference type="AlphaFoldDB" id="A0A9D4ZCT8"/>
<comment type="caution">
    <text evidence="2">The sequence shown here is derived from an EMBL/GenBank/DDBJ whole genome shotgun (WGS) entry which is preliminary data.</text>
</comment>
<evidence type="ECO:0000313" key="3">
    <source>
        <dbReference type="Proteomes" id="UP000886520"/>
    </source>
</evidence>
<gene>
    <name evidence="2" type="ORF">GOP47_0015151</name>
</gene>